<dbReference type="PROSITE" id="PS00080">
    <property type="entry name" value="MULTICOPPER_OXIDASE2"/>
    <property type="match status" value="1"/>
</dbReference>
<keyword evidence="10" id="KW-1185">Reference proteome</keyword>
<evidence type="ECO:0000256" key="5">
    <source>
        <dbReference type="ARBA" id="ARBA00022737"/>
    </source>
</evidence>
<gene>
    <name evidence="9" type="ORF">HannXRQ_Chr15g0468461</name>
</gene>
<evidence type="ECO:0000256" key="2">
    <source>
        <dbReference type="ARBA" id="ARBA00010609"/>
    </source>
</evidence>
<dbReference type="GO" id="GO:0005576">
    <property type="term" value="C:extracellular region"/>
    <property type="evidence" value="ECO:0007669"/>
    <property type="project" value="UniProtKB-SubCell"/>
</dbReference>
<proteinExistence type="inferred from homology"/>
<evidence type="ECO:0000313" key="10">
    <source>
        <dbReference type="Proteomes" id="UP000215914"/>
    </source>
</evidence>
<evidence type="ECO:0000313" key="9">
    <source>
        <dbReference type="EMBL" id="OTF94100.1"/>
    </source>
</evidence>
<dbReference type="PROSITE" id="PS00079">
    <property type="entry name" value="MULTICOPPER_OXIDASE1"/>
    <property type="match status" value="1"/>
</dbReference>
<dbReference type="SUPFAM" id="SSF49503">
    <property type="entry name" value="Cupredoxins"/>
    <property type="match status" value="1"/>
</dbReference>
<reference evidence="10" key="1">
    <citation type="journal article" date="2017" name="Nature">
        <title>The sunflower genome provides insights into oil metabolism, flowering and Asterid evolution.</title>
        <authorList>
            <person name="Badouin H."/>
            <person name="Gouzy J."/>
            <person name="Grassa C.J."/>
            <person name="Murat F."/>
            <person name="Staton S.E."/>
            <person name="Cottret L."/>
            <person name="Lelandais-Briere C."/>
            <person name="Owens G.L."/>
            <person name="Carrere S."/>
            <person name="Mayjonade B."/>
            <person name="Legrand L."/>
            <person name="Gill N."/>
            <person name="Kane N.C."/>
            <person name="Bowers J.E."/>
            <person name="Hubner S."/>
            <person name="Bellec A."/>
            <person name="Berard A."/>
            <person name="Berges H."/>
            <person name="Blanchet N."/>
            <person name="Boniface M.C."/>
            <person name="Brunel D."/>
            <person name="Catrice O."/>
            <person name="Chaidir N."/>
            <person name="Claudel C."/>
            <person name="Donnadieu C."/>
            <person name="Faraut T."/>
            <person name="Fievet G."/>
            <person name="Helmstetter N."/>
            <person name="King M."/>
            <person name="Knapp S.J."/>
            <person name="Lai Z."/>
            <person name="Le Paslier M.C."/>
            <person name="Lippi Y."/>
            <person name="Lorenzon L."/>
            <person name="Mandel J.R."/>
            <person name="Marage G."/>
            <person name="Marchand G."/>
            <person name="Marquand E."/>
            <person name="Bret-Mestries E."/>
            <person name="Morien E."/>
            <person name="Nambeesan S."/>
            <person name="Nguyen T."/>
            <person name="Pegot-Espagnet P."/>
            <person name="Pouilly N."/>
            <person name="Raftis F."/>
            <person name="Sallet E."/>
            <person name="Schiex T."/>
            <person name="Thomas J."/>
            <person name="Vandecasteele C."/>
            <person name="Vares D."/>
            <person name="Vear F."/>
            <person name="Vautrin S."/>
            <person name="Crespi M."/>
            <person name="Mangin B."/>
            <person name="Burke J.M."/>
            <person name="Salse J."/>
            <person name="Munos S."/>
            <person name="Vincourt P."/>
            <person name="Rieseberg L.H."/>
            <person name="Langlade N.B."/>
        </authorList>
    </citation>
    <scope>NUCLEOTIDE SEQUENCE [LARGE SCALE GENOMIC DNA]</scope>
    <source>
        <strain evidence="10">cv. SF193</strain>
    </source>
</reference>
<dbReference type="InterPro" id="IPR011706">
    <property type="entry name" value="Cu-oxidase_C"/>
</dbReference>
<dbReference type="PANTHER" id="PTHR11709">
    <property type="entry name" value="MULTI-COPPER OXIDASE"/>
    <property type="match status" value="1"/>
</dbReference>
<accession>A0A251S9P9</accession>
<dbReference type="GO" id="GO:0016491">
    <property type="term" value="F:oxidoreductase activity"/>
    <property type="evidence" value="ECO:0007669"/>
    <property type="project" value="UniProtKB-KW"/>
</dbReference>
<comment type="similarity">
    <text evidence="2">Belongs to the multicopper oxidase family.</text>
</comment>
<dbReference type="InterPro" id="IPR008972">
    <property type="entry name" value="Cupredoxin"/>
</dbReference>
<protein>
    <submittedName>
        <fullName evidence="9">Putative cupredoxin</fullName>
    </submittedName>
</protein>
<dbReference type="InterPro" id="IPR045087">
    <property type="entry name" value="Cu-oxidase_fam"/>
</dbReference>
<dbReference type="PANTHER" id="PTHR11709:SF9">
    <property type="entry name" value="LACCASE-7"/>
    <property type="match status" value="1"/>
</dbReference>
<dbReference type="InterPro" id="IPR002355">
    <property type="entry name" value="Cu_oxidase_Cu_BS"/>
</dbReference>
<evidence type="ECO:0000256" key="4">
    <source>
        <dbReference type="ARBA" id="ARBA00022723"/>
    </source>
</evidence>
<organism evidence="9 10">
    <name type="scientific">Helianthus annuus</name>
    <name type="common">Common sunflower</name>
    <dbReference type="NCBI Taxonomy" id="4232"/>
    <lineage>
        <taxon>Eukaryota</taxon>
        <taxon>Viridiplantae</taxon>
        <taxon>Streptophyta</taxon>
        <taxon>Embryophyta</taxon>
        <taxon>Tracheophyta</taxon>
        <taxon>Spermatophyta</taxon>
        <taxon>Magnoliopsida</taxon>
        <taxon>eudicotyledons</taxon>
        <taxon>Gunneridae</taxon>
        <taxon>Pentapetalae</taxon>
        <taxon>asterids</taxon>
        <taxon>campanulids</taxon>
        <taxon>Asterales</taxon>
        <taxon>Asteraceae</taxon>
        <taxon>Asteroideae</taxon>
        <taxon>Heliantheae alliance</taxon>
        <taxon>Heliantheae</taxon>
        <taxon>Helianthus</taxon>
    </lineage>
</organism>
<dbReference type="AlphaFoldDB" id="A0A251S9P9"/>
<keyword evidence="7" id="KW-0186">Copper</keyword>
<feature type="domain" description="Plastocyanin-like" evidence="8">
    <location>
        <begin position="31"/>
        <end position="167"/>
    </location>
</feature>
<keyword evidence="3" id="KW-0964">Secreted</keyword>
<dbReference type="OMA" id="WHCLYAR"/>
<evidence type="ECO:0000256" key="3">
    <source>
        <dbReference type="ARBA" id="ARBA00022525"/>
    </source>
</evidence>
<dbReference type="Proteomes" id="UP000215914">
    <property type="component" value="Chromosome 15"/>
</dbReference>
<name>A0A251S9P9_HELAN</name>
<dbReference type="OrthoDB" id="2121828at2759"/>
<keyword evidence="4" id="KW-0479">Metal-binding</keyword>
<keyword evidence="6" id="KW-0560">Oxidoreductase</keyword>
<dbReference type="STRING" id="4232.A0A251S9P9"/>
<dbReference type="EMBL" id="CM007904">
    <property type="protein sequence ID" value="OTF94100.1"/>
    <property type="molecule type" value="Genomic_DNA"/>
</dbReference>
<evidence type="ECO:0000256" key="7">
    <source>
        <dbReference type="ARBA" id="ARBA00023008"/>
    </source>
</evidence>
<evidence type="ECO:0000256" key="1">
    <source>
        <dbReference type="ARBA" id="ARBA00004613"/>
    </source>
</evidence>
<comment type="subcellular location">
    <subcellularLocation>
        <location evidence="1">Secreted</location>
    </subcellularLocation>
</comment>
<dbReference type="Gene3D" id="2.60.40.420">
    <property type="entry name" value="Cupredoxins - blue copper proteins"/>
    <property type="match status" value="1"/>
</dbReference>
<keyword evidence="5" id="KW-0677">Repeat</keyword>
<evidence type="ECO:0000256" key="6">
    <source>
        <dbReference type="ARBA" id="ARBA00023002"/>
    </source>
</evidence>
<dbReference type="GO" id="GO:0005507">
    <property type="term" value="F:copper ion binding"/>
    <property type="evidence" value="ECO:0007669"/>
    <property type="project" value="InterPro"/>
</dbReference>
<dbReference type="InterPro" id="IPR033138">
    <property type="entry name" value="Cu_oxidase_CS"/>
</dbReference>
<evidence type="ECO:0000259" key="8">
    <source>
        <dbReference type="Pfam" id="PF07731"/>
    </source>
</evidence>
<dbReference type="Pfam" id="PF07731">
    <property type="entry name" value="Cu-oxidase_2"/>
    <property type="match status" value="1"/>
</dbReference>
<dbReference type="InParanoid" id="A0A251S9P9"/>
<sequence>MAAHPYVSAVLPILNTNITTTILAYPNMTQTTPILPDLPAFNDTPTAHRFLTNLTALKLTSLKRLRFNSTVQIVLQNTALIGIENHPMHLHGFNFYVLAQGFGNYDAATATSSFNLVNPQERNTLGVPVGGWAVIRFRANNPGGWFFHCHLEVHLPWGLGMAFSVENGGTP</sequence>